<comment type="caution">
    <text evidence="1">The sequence shown here is derived from an EMBL/GenBank/DDBJ whole genome shotgun (WGS) entry which is preliminary data.</text>
</comment>
<sequence length="92" mass="10319">MEDIPAELRRIARRWRELPEPVAVENAALLRGFAQQLADSTREAAGRERLAIPELGPATLLDQLTVMVYDARRAGLDELVSRGLTELRRSLP</sequence>
<reference evidence="1 2" key="1">
    <citation type="submission" date="2018-11" db="EMBL/GenBank/DDBJ databases">
        <title>Draft genome of Simplicispira Flexivirga sp. BO-16.</title>
        <authorList>
            <person name="Im W.T."/>
        </authorList>
    </citation>
    <scope>NUCLEOTIDE SEQUENCE [LARGE SCALE GENOMIC DNA]</scope>
    <source>
        <strain evidence="1 2">BO-16</strain>
    </source>
</reference>
<dbReference type="Proteomes" id="UP000271678">
    <property type="component" value="Unassembled WGS sequence"/>
</dbReference>
<dbReference type="RefSeq" id="WP_123270707.1">
    <property type="nucleotide sequence ID" value="NZ_RJJQ01000004.1"/>
</dbReference>
<protein>
    <submittedName>
        <fullName evidence="1">Uncharacterized protein</fullName>
    </submittedName>
</protein>
<evidence type="ECO:0000313" key="1">
    <source>
        <dbReference type="EMBL" id="RNI23966.1"/>
    </source>
</evidence>
<accession>A0A3M9MEH4</accession>
<dbReference type="OrthoDB" id="4870634at2"/>
<dbReference type="EMBL" id="RJJQ01000004">
    <property type="protein sequence ID" value="RNI23966.1"/>
    <property type="molecule type" value="Genomic_DNA"/>
</dbReference>
<keyword evidence="2" id="KW-1185">Reference proteome</keyword>
<evidence type="ECO:0000313" key="2">
    <source>
        <dbReference type="Proteomes" id="UP000271678"/>
    </source>
</evidence>
<name>A0A3M9MEH4_9MICO</name>
<gene>
    <name evidence="1" type="ORF">EFY87_06810</name>
</gene>
<organism evidence="1 2">
    <name type="scientific">Flexivirga caeni</name>
    <dbReference type="NCBI Taxonomy" id="2294115"/>
    <lineage>
        <taxon>Bacteria</taxon>
        <taxon>Bacillati</taxon>
        <taxon>Actinomycetota</taxon>
        <taxon>Actinomycetes</taxon>
        <taxon>Micrococcales</taxon>
        <taxon>Dermacoccaceae</taxon>
        <taxon>Flexivirga</taxon>
    </lineage>
</organism>
<dbReference type="AlphaFoldDB" id="A0A3M9MEH4"/>
<proteinExistence type="predicted"/>